<dbReference type="InterPro" id="IPR003386">
    <property type="entry name" value="LACT/PDAT_acylTrfase"/>
</dbReference>
<dbReference type="Proteomes" id="UP000298458">
    <property type="component" value="Unassembled WGS sequence"/>
</dbReference>
<sequence>MPNERTLSFFLFWIFLLRCSGKTDNFGPRILKADRTGSGVVVFVPGYKGSELISSSGKRLWLGPSQAFAFSTPDLSLRDGDGIMAGDILSSVTAIPGILDVKVYSPWLKRLESEAGLASYVFPYDWRKDNGNTSLLLETFLERVKKESGGTAPVVVGHSNGGTLTLSVLNRRPDLISKAIFVGAPFHSGIGFLEDLMLPQSTGLNGKIADPCVVSTFASVYTFFPREESFDTREVLSDAKGKFVENRFFRASFWKEHGLGPFSKTASCSNLPEEKEFQQRLDRAKTFRDSLTATTGKNRPSVLVVRAVNRPTLRVLTGEKTTEGWKWDFEKAKRTNGDGRVTAESALPPPGIEYELFESEAEHSKLLSDTKVQDRILDFSRTK</sequence>
<dbReference type="SUPFAM" id="SSF53474">
    <property type="entry name" value="alpha/beta-Hydrolases"/>
    <property type="match status" value="1"/>
</dbReference>
<dbReference type="PANTHER" id="PTHR11440">
    <property type="entry name" value="LECITHIN-CHOLESTEROL ACYLTRANSFERASE-RELATED"/>
    <property type="match status" value="1"/>
</dbReference>
<name>A0A4R9G710_9LEPT</name>
<keyword evidence="1" id="KW-0012">Acyltransferase</keyword>
<dbReference type="EMBL" id="RQET01000013">
    <property type="protein sequence ID" value="TGK06567.1"/>
    <property type="molecule type" value="Genomic_DNA"/>
</dbReference>
<dbReference type="Pfam" id="PF02450">
    <property type="entry name" value="LCAT"/>
    <property type="match status" value="1"/>
</dbReference>
<organism evidence="1 2">
    <name type="scientific">Leptospira fletcheri</name>
    <dbReference type="NCBI Taxonomy" id="2484981"/>
    <lineage>
        <taxon>Bacteria</taxon>
        <taxon>Pseudomonadati</taxon>
        <taxon>Spirochaetota</taxon>
        <taxon>Spirochaetia</taxon>
        <taxon>Leptospirales</taxon>
        <taxon>Leptospiraceae</taxon>
        <taxon>Leptospira</taxon>
    </lineage>
</organism>
<evidence type="ECO:0000313" key="1">
    <source>
        <dbReference type="EMBL" id="TGK06567.1"/>
    </source>
</evidence>
<dbReference type="GO" id="GO:0006629">
    <property type="term" value="P:lipid metabolic process"/>
    <property type="evidence" value="ECO:0007669"/>
    <property type="project" value="InterPro"/>
</dbReference>
<evidence type="ECO:0000313" key="2">
    <source>
        <dbReference type="Proteomes" id="UP000298458"/>
    </source>
</evidence>
<keyword evidence="2" id="KW-1185">Reference proteome</keyword>
<dbReference type="GO" id="GO:0008374">
    <property type="term" value="F:O-acyltransferase activity"/>
    <property type="evidence" value="ECO:0007669"/>
    <property type="project" value="InterPro"/>
</dbReference>
<dbReference type="OrthoDB" id="503948at2"/>
<dbReference type="Gene3D" id="3.40.50.1820">
    <property type="entry name" value="alpha/beta hydrolase"/>
    <property type="match status" value="1"/>
</dbReference>
<accession>A0A4R9G710</accession>
<proteinExistence type="predicted"/>
<reference evidence="1" key="1">
    <citation type="journal article" date="2019" name="PLoS Negl. Trop. Dis.">
        <title>Revisiting the worldwide diversity of Leptospira species in the environment.</title>
        <authorList>
            <person name="Vincent A.T."/>
            <person name="Schiettekatte O."/>
            <person name="Bourhy P."/>
            <person name="Veyrier F.J."/>
            <person name="Picardeau M."/>
        </authorList>
    </citation>
    <scope>NUCLEOTIDE SEQUENCE [LARGE SCALE GENOMIC DNA]</scope>
    <source>
        <strain evidence="1">SSW15</strain>
    </source>
</reference>
<gene>
    <name evidence="1" type="ORF">EHO60_15930</name>
</gene>
<dbReference type="AlphaFoldDB" id="A0A4R9G710"/>
<keyword evidence="1" id="KW-0808">Transferase</keyword>
<comment type="caution">
    <text evidence="1">The sequence shown here is derived from an EMBL/GenBank/DDBJ whole genome shotgun (WGS) entry which is preliminary data.</text>
</comment>
<dbReference type="InterPro" id="IPR029058">
    <property type="entry name" value="AB_hydrolase_fold"/>
</dbReference>
<protein>
    <submittedName>
        <fullName evidence="1">Lecithin--cholesterol acyltransferase</fullName>
    </submittedName>
</protein>